<accession>A0A939BVK5</accession>
<name>A0A939BVK5_9BACL</name>
<sequence>MDRLAIVGPKDSVEHILRVCNQENLFEPIPLPYARLEECRQIIEDNRHRIDFWLFSGPIPYSYCLDQSLVSEKNAAYPPLNGRGLINTLFRAFRERINIQAVSFDLFPHSEVEETLQELRMEKLRYFTTGFPDDWDTEKLVSHHMKLWESGAADTVFTCIGSVYETLQATGIPVYRVSAPISVLRSTLHEIEQRVKTERYQLSSIVIMAIEVDYPVELSKFSFSYQYKKRHTQLHYGLLDFAEKINGSLFQSTTNLFLLFTTSGELANFLQKQSPYEFLHNLKAMYEVVARIGIGYGLNVHLAEKNVQKALEHAKRYANSTIFEVREDGSVHGPLELAGKGNDQEPYSVYKHNRKLKEAGLSPLLLSRLEAISKQYGIKEVTPSYLADFLKVTERNARRILQEMERAGLATHVRIEQTEGRGRPRKVYKIFH</sequence>
<gene>
    <name evidence="1" type="ORF">JOD01_003210</name>
</gene>
<dbReference type="InterPro" id="IPR036388">
    <property type="entry name" value="WH-like_DNA-bd_sf"/>
</dbReference>
<evidence type="ECO:0000313" key="2">
    <source>
        <dbReference type="Proteomes" id="UP000717624"/>
    </source>
</evidence>
<protein>
    <recommendedName>
        <fullName evidence="3">Transcriptional regulator</fullName>
    </recommendedName>
</protein>
<dbReference type="Gene3D" id="3.30.70.270">
    <property type="match status" value="1"/>
</dbReference>
<dbReference type="Gene3D" id="1.10.10.10">
    <property type="entry name" value="Winged helix-like DNA-binding domain superfamily/Winged helix DNA-binding domain"/>
    <property type="match status" value="1"/>
</dbReference>
<dbReference type="Proteomes" id="UP000717624">
    <property type="component" value="Unassembled WGS sequence"/>
</dbReference>
<proteinExistence type="predicted"/>
<dbReference type="AlphaFoldDB" id="A0A939BVK5"/>
<reference evidence="1" key="1">
    <citation type="submission" date="2021-01" db="EMBL/GenBank/DDBJ databases">
        <title>Genomic Encyclopedia of Type Strains, Phase IV (KMG-IV): sequencing the most valuable type-strain genomes for metagenomic binning, comparative biology and taxonomic classification.</title>
        <authorList>
            <person name="Goeker M."/>
        </authorList>
    </citation>
    <scope>NUCLEOTIDE SEQUENCE</scope>
    <source>
        <strain evidence="1">DSM 25523</strain>
    </source>
</reference>
<evidence type="ECO:0008006" key="3">
    <source>
        <dbReference type="Google" id="ProtNLM"/>
    </source>
</evidence>
<keyword evidence="2" id="KW-1185">Reference proteome</keyword>
<organism evidence="1 2">
    <name type="scientific">Brevibacillus fulvus</name>
    <dbReference type="NCBI Taxonomy" id="1125967"/>
    <lineage>
        <taxon>Bacteria</taxon>
        <taxon>Bacillati</taxon>
        <taxon>Bacillota</taxon>
        <taxon>Bacilli</taxon>
        <taxon>Bacillales</taxon>
        <taxon>Paenibacillaceae</taxon>
        <taxon>Brevibacillus</taxon>
    </lineage>
</organism>
<dbReference type="EMBL" id="JAFBEB010000013">
    <property type="protein sequence ID" value="MBM7591559.1"/>
    <property type="molecule type" value="Genomic_DNA"/>
</dbReference>
<dbReference type="InterPro" id="IPR043128">
    <property type="entry name" value="Rev_trsase/Diguanyl_cyclase"/>
</dbReference>
<evidence type="ECO:0000313" key="1">
    <source>
        <dbReference type="EMBL" id="MBM7591559.1"/>
    </source>
</evidence>
<dbReference type="InterPro" id="IPR036390">
    <property type="entry name" value="WH_DNA-bd_sf"/>
</dbReference>
<dbReference type="RefSeq" id="WP_204519262.1">
    <property type="nucleotide sequence ID" value="NZ_BAABIN010000037.1"/>
</dbReference>
<dbReference type="SUPFAM" id="SSF46785">
    <property type="entry name" value="Winged helix' DNA-binding domain"/>
    <property type="match status" value="1"/>
</dbReference>
<comment type="caution">
    <text evidence="1">The sequence shown here is derived from an EMBL/GenBank/DDBJ whole genome shotgun (WGS) entry which is preliminary data.</text>
</comment>